<evidence type="ECO:0000313" key="6">
    <source>
        <dbReference type="EMBL" id="CAH2405887.1"/>
    </source>
</evidence>
<dbReference type="Proteomes" id="UP001152604">
    <property type="component" value="Unassembled WGS sequence"/>
</dbReference>
<sequence length="726" mass="80236">MITLFEHAGAAANTERSRADGSHCAVIPLGCPDMSEFDFRPTVNAPDDDPHLWLEDVGGERALAWTAGQSAKTLKHFGGAQFERDRAALTAIFDRPDRLPLVTRRGQYLYNFWQDAGNPRGLWRRTTLAVYMKADPRWELLLDLDALAASDGEDWIWSGASIEPERRERAVLRLSRGGSDAVVHREFDLSSLSFVADGFNLPEAKGDIDWLDPNTLLLSSALGDGMATRCGYARTVRLWKRGADPLTAPVIFETGSETLGVSGHLDRTAESERLWFVEQLAWLEKIVRIGDRSGPKIEIDLPQGARWDNFGDWLAIKPRKAWTVAGTTYCADALIGISLASFLAGERRFSTLFEPAERRCLQSFFWNEGKLIIGYLANLAPRFEVFTPGPQEWTRRALDTLPAQGAVHLWSLDAEDHETNGEVLVCAQDPITPPQLFLFDLNSAPPLSASVILKRSPETFDASELVVTRHEAVSVDHEMIPYTQVGPANGNGDAPVHLSAYGGFGISLLPYYYSSLGKLWLERGGTCVVANIRGGGEFGTRWHDAGRREGKRLAHNDFAAVAADLVRRGITLPRRIAAEGGSNGGLLIANMLTRYPEHFGALFCTVPLVDMRRYTKLLAGASWIDEYGDPDKADDWAFLREISAYHAASPGQPYPPILLATMRRDDRVHPGHARKMAAKLQALGYPAYFYEPSAGGHSYAKDNREQAAFISLGTNFLRSAIGWHAC</sequence>
<keyword evidence="7" id="KW-1185">Reference proteome</keyword>
<dbReference type="Gene3D" id="2.130.10.120">
    <property type="entry name" value="Prolyl oligopeptidase, N-terminal domain"/>
    <property type="match status" value="1"/>
</dbReference>
<reference evidence="6" key="1">
    <citation type="submission" date="2022-03" db="EMBL/GenBank/DDBJ databases">
        <authorList>
            <person name="Brunel B."/>
        </authorList>
    </citation>
    <scope>NUCLEOTIDE SEQUENCE</scope>
    <source>
        <strain evidence="6">STM4922sample</strain>
    </source>
</reference>
<dbReference type="EMBL" id="CAKXZS010000036">
    <property type="protein sequence ID" value="CAH2405887.1"/>
    <property type="molecule type" value="Genomic_DNA"/>
</dbReference>
<dbReference type="PANTHER" id="PTHR42881:SF13">
    <property type="entry name" value="PROLYL ENDOPEPTIDASE"/>
    <property type="match status" value="1"/>
</dbReference>
<evidence type="ECO:0000259" key="5">
    <source>
        <dbReference type="Pfam" id="PF02897"/>
    </source>
</evidence>
<keyword evidence="3" id="KW-0720">Serine protease</keyword>
<dbReference type="Gene3D" id="3.40.50.1820">
    <property type="entry name" value="alpha/beta hydrolase"/>
    <property type="match status" value="1"/>
</dbReference>
<keyword evidence="2" id="KW-0378">Hydrolase</keyword>
<evidence type="ECO:0000256" key="3">
    <source>
        <dbReference type="ARBA" id="ARBA00022825"/>
    </source>
</evidence>
<dbReference type="Pfam" id="PF00326">
    <property type="entry name" value="Peptidase_S9"/>
    <property type="match status" value="1"/>
</dbReference>
<evidence type="ECO:0000256" key="2">
    <source>
        <dbReference type="ARBA" id="ARBA00022801"/>
    </source>
</evidence>
<dbReference type="SUPFAM" id="SSF53474">
    <property type="entry name" value="alpha/beta-Hydrolases"/>
    <property type="match status" value="1"/>
</dbReference>
<dbReference type="InterPro" id="IPR001375">
    <property type="entry name" value="Peptidase_S9_cat"/>
</dbReference>
<dbReference type="PANTHER" id="PTHR42881">
    <property type="entry name" value="PROLYL ENDOPEPTIDASE"/>
    <property type="match status" value="1"/>
</dbReference>
<feature type="domain" description="Peptidase S9 prolyl oligopeptidase catalytic" evidence="4">
    <location>
        <begin position="519"/>
        <end position="719"/>
    </location>
</feature>
<keyword evidence="1" id="KW-0645">Protease</keyword>
<accession>A0ABM9SFW9</accession>
<dbReference type="InterPro" id="IPR023302">
    <property type="entry name" value="Pept_S9A_N"/>
</dbReference>
<evidence type="ECO:0000313" key="7">
    <source>
        <dbReference type="Proteomes" id="UP001152604"/>
    </source>
</evidence>
<evidence type="ECO:0000259" key="4">
    <source>
        <dbReference type="Pfam" id="PF00326"/>
    </source>
</evidence>
<protein>
    <submittedName>
        <fullName evidence="6">Peptidase S9 prolyl oligopeptidase active site domain protein</fullName>
    </submittedName>
</protein>
<dbReference type="PRINTS" id="PR00862">
    <property type="entry name" value="PROLIGOPTASE"/>
</dbReference>
<name>A0ABM9SFW9_9HYPH</name>
<dbReference type="Pfam" id="PF02897">
    <property type="entry name" value="Peptidase_S9_N"/>
    <property type="match status" value="1"/>
</dbReference>
<dbReference type="SUPFAM" id="SSF50993">
    <property type="entry name" value="Peptidase/esterase 'gauge' domain"/>
    <property type="match status" value="1"/>
</dbReference>
<dbReference type="InterPro" id="IPR051167">
    <property type="entry name" value="Prolyl_oligopep/macrocyclase"/>
</dbReference>
<proteinExistence type="predicted"/>
<feature type="domain" description="Peptidase S9A N-terminal" evidence="5">
    <location>
        <begin position="49"/>
        <end position="253"/>
    </location>
</feature>
<evidence type="ECO:0000256" key="1">
    <source>
        <dbReference type="ARBA" id="ARBA00022670"/>
    </source>
</evidence>
<dbReference type="InterPro" id="IPR029058">
    <property type="entry name" value="AB_hydrolase_fold"/>
</dbReference>
<dbReference type="InterPro" id="IPR002470">
    <property type="entry name" value="Peptidase_S9A"/>
</dbReference>
<gene>
    <name evidence="6" type="ORF">MES4922_410010</name>
</gene>
<comment type="caution">
    <text evidence="6">The sequence shown here is derived from an EMBL/GenBank/DDBJ whole genome shotgun (WGS) entry which is preliminary data.</text>
</comment>
<organism evidence="6 7">
    <name type="scientific">Mesorhizobium ventifaucium</name>
    <dbReference type="NCBI Taxonomy" id="666020"/>
    <lineage>
        <taxon>Bacteria</taxon>
        <taxon>Pseudomonadati</taxon>
        <taxon>Pseudomonadota</taxon>
        <taxon>Alphaproteobacteria</taxon>
        <taxon>Hyphomicrobiales</taxon>
        <taxon>Phyllobacteriaceae</taxon>
        <taxon>Mesorhizobium</taxon>
    </lineage>
</organism>